<feature type="chain" id="PRO_5040179611" description="Inhibitor I9 domain-containing protein" evidence="6">
    <location>
        <begin position="28"/>
        <end position="191"/>
    </location>
</feature>
<dbReference type="PRINTS" id="PR00723">
    <property type="entry name" value="SUBTILISIN"/>
</dbReference>
<evidence type="ECO:0000313" key="9">
    <source>
        <dbReference type="Proteomes" id="UP000324705"/>
    </source>
</evidence>
<gene>
    <name evidence="8" type="ORF">TRITD_1Av1G149400</name>
</gene>
<dbReference type="GO" id="GO:0004252">
    <property type="term" value="F:serine-type endopeptidase activity"/>
    <property type="evidence" value="ECO:0007669"/>
    <property type="project" value="InterPro"/>
</dbReference>
<dbReference type="PROSITE" id="PS00136">
    <property type="entry name" value="SUBTILASE_ASP"/>
    <property type="match status" value="1"/>
</dbReference>
<comment type="caution">
    <text evidence="4">Lacks conserved residue(s) required for the propagation of feature annotation.</text>
</comment>
<dbReference type="GO" id="GO:0006508">
    <property type="term" value="P:proteolysis"/>
    <property type="evidence" value="ECO:0007669"/>
    <property type="project" value="InterPro"/>
</dbReference>
<dbReference type="InterPro" id="IPR045051">
    <property type="entry name" value="SBT"/>
</dbReference>
<keyword evidence="9" id="KW-1185">Reference proteome</keyword>
<proteinExistence type="inferred from homology"/>
<evidence type="ECO:0000313" key="8">
    <source>
        <dbReference type="EMBL" id="VAH06752.1"/>
    </source>
</evidence>
<dbReference type="PROSITE" id="PS51892">
    <property type="entry name" value="SUBTILASE"/>
    <property type="match status" value="1"/>
</dbReference>
<name>A0A9R0Q880_TRITD</name>
<feature type="signal peptide" evidence="6">
    <location>
        <begin position="1"/>
        <end position="27"/>
    </location>
</feature>
<evidence type="ECO:0000256" key="5">
    <source>
        <dbReference type="SAM" id="MobiDB-lite"/>
    </source>
</evidence>
<dbReference type="InterPro" id="IPR036852">
    <property type="entry name" value="Peptidase_S8/S53_dom_sf"/>
</dbReference>
<evidence type="ECO:0000256" key="2">
    <source>
        <dbReference type="ARBA" id="ARBA00022729"/>
    </source>
</evidence>
<dbReference type="SUPFAM" id="SSF52743">
    <property type="entry name" value="Subtilisin-like"/>
    <property type="match status" value="1"/>
</dbReference>
<evidence type="ECO:0000256" key="3">
    <source>
        <dbReference type="ARBA" id="ARBA00022801"/>
    </source>
</evidence>
<accession>A0A9R0Q880</accession>
<dbReference type="InterPro" id="IPR023827">
    <property type="entry name" value="Peptidase_S8_Asp-AS"/>
</dbReference>
<dbReference type="Gene3D" id="3.30.70.80">
    <property type="entry name" value="Peptidase S8 propeptide/proteinase inhibitor I9"/>
    <property type="match status" value="1"/>
</dbReference>
<reference evidence="8 9" key="1">
    <citation type="submission" date="2017-09" db="EMBL/GenBank/DDBJ databases">
        <authorList>
            <consortium name="International Durum Wheat Genome Sequencing Consortium (IDWGSC)"/>
            <person name="Milanesi L."/>
        </authorList>
    </citation>
    <scope>NUCLEOTIDE SEQUENCE [LARGE SCALE GENOMIC DNA]</scope>
    <source>
        <strain evidence="9">cv. Svevo</strain>
    </source>
</reference>
<dbReference type="InterPro" id="IPR010259">
    <property type="entry name" value="S8pro/Inhibitor_I9"/>
</dbReference>
<evidence type="ECO:0000259" key="7">
    <source>
        <dbReference type="Pfam" id="PF05922"/>
    </source>
</evidence>
<dbReference type="InterPro" id="IPR015500">
    <property type="entry name" value="Peptidase_S8_subtilisin-rel"/>
</dbReference>
<dbReference type="Pfam" id="PF05922">
    <property type="entry name" value="Inhibitor_I9"/>
    <property type="match status" value="1"/>
</dbReference>
<feature type="region of interest" description="Disordered" evidence="5">
    <location>
        <begin position="140"/>
        <end position="161"/>
    </location>
</feature>
<dbReference type="Proteomes" id="UP000324705">
    <property type="component" value="Chromosome 1A"/>
</dbReference>
<dbReference type="AlphaFoldDB" id="A0A9R0Q880"/>
<evidence type="ECO:0000256" key="4">
    <source>
        <dbReference type="PROSITE-ProRule" id="PRU01240"/>
    </source>
</evidence>
<sequence>MASLANLMIPLFSLTLMLLHAPAPAVCDDLGAGLSPGHRTHIVLLRPPPLAGSYEPRLIHTYTEVFTGFAVRLTEDDLAVVSQRKEFLRAFPDHLWHPSTTHTPKFLGLEKDAGLWRDTNYGQGVIIGVLDTGIYAEHPRNPRAYDSGDDTGHGTHTSSTAAGNFVSHASAHGLGRGTVLHMHTWPCTGCA</sequence>
<keyword evidence="2 6" id="KW-0732">Signal</keyword>
<feature type="domain" description="Inhibitor I9" evidence="7">
    <location>
        <begin position="52"/>
        <end position="97"/>
    </location>
</feature>
<dbReference type="PANTHER" id="PTHR10795">
    <property type="entry name" value="PROPROTEIN CONVERTASE SUBTILISIN/KEXIN"/>
    <property type="match status" value="1"/>
</dbReference>
<organism evidence="8 9">
    <name type="scientific">Triticum turgidum subsp. durum</name>
    <name type="common">Durum wheat</name>
    <name type="synonym">Triticum durum</name>
    <dbReference type="NCBI Taxonomy" id="4567"/>
    <lineage>
        <taxon>Eukaryota</taxon>
        <taxon>Viridiplantae</taxon>
        <taxon>Streptophyta</taxon>
        <taxon>Embryophyta</taxon>
        <taxon>Tracheophyta</taxon>
        <taxon>Spermatophyta</taxon>
        <taxon>Magnoliopsida</taxon>
        <taxon>Liliopsida</taxon>
        <taxon>Poales</taxon>
        <taxon>Poaceae</taxon>
        <taxon>BOP clade</taxon>
        <taxon>Pooideae</taxon>
        <taxon>Triticodae</taxon>
        <taxon>Triticeae</taxon>
        <taxon>Triticinae</taxon>
        <taxon>Triticum</taxon>
    </lineage>
</organism>
<dbReference type="EMBL" id="LT934111">
    <property type="protein sequence ID" value="VAH06752.1"/>
    <property type="molecule type" value="Genomic_DNA"/>
</dbReference>
<evidence type="ECO:0000256" key="6">
    <source>
        <dbReference type="SAM" id="SignalP"/>
    </source>
</evidence>
<protein>
    <recommendedName>
        <fullName evidence="7">Inhibitor I9 domain-containing protein</fullName>
    </recommendedName>
</protein>
<dbReference type="InterPro" id="IPR037045">
    <property type="entry name" value="S8pro/Inhibitor_I9_sf"/>
</dbReference>
<keyword evidence="3" id="KW-0378">Hydrolase</keyword>
<comment type="similarity">
    <text evidence="1 4">Belongs to the peptidase S8 family.</text>
</comment>
<evidence type="ECO:0000256" key="1">
    <source>
        <dbReference type="ARBA" id="ARBA00011073"/>
    </source>
</evidence>
<dbReference type="Gramene" id="TRITD1Av1G149400.2">
    <property type="protein sequence ID" value="TRITD1Av1G149400.2"/>
    <property type="gene ID" value="TRITD1Av1G149400"/>
</dbReference>
<dbReference type="Gene3D" id="3.40.50.200">
    <property type="entry name" value="Peptidase S8/S53 domain"/>
    <property type="match status" value="1"/>
</dbReference>